<feature type="transmembrane region" description="Helical" evidence="1">
    <location>
        <begin position="6"/>
        <end position="28"/>
    </location>
</feature>
<dbReference type="RefSeq" id="WP_054063709.1">
    <property type="nucleotide sequence ID" value="NZ_JSYZ01000016.1"/>
</dbReference>
<evidence type="ECO:0000313" key="2">
    <source>
        <dbReference type="EMBL" id="KPA89377.1"/>
    </source>
</evidence>
<keyword evidence="3" id="KW-1185">Reference proteome</keyword>
<keyword evidence="1" id="KW-1133">Transmembrane helix</keyword>
<feature type="transmembrane region" description="Helical" evidence="1">
    <location>
        <begin position="53"/>
        <end position="73"/>
    </location>
</feature>
<keyword evidence="1" id="KW-0472">Membrane</keyword>
<comment type="caution">
    <text evidence="2">The sequence shown here is derived from an EMBL/GenBank/DDBJ whole genome shotgun (WGS) entry which is preliminary data.</text>
</comment>
<evidence type="ECO:0000313" key="3">
    <source>
        <dbReference type="Proteomes" id="UP000037931"/>
    </source>
</evidence>
<sequence length="347" mass="39132">MFEGFLLVLTLAVPVVLSVFVVVSLFGVGESPVDRCKSIFVLDSEKGLINQGLLWLSILTPLFIAISLGMWVWPEYQVDLSLSGYKKFVEISLLSLGVVSISLPLTGLIARFHSTRQTARQIEVVSFKNNVDAFYTHRKEMLGYFSALGEVRYLDVITFSYRIHPVLHVRFFSGAPEKGFPKVKRDYFNYVENRILAASKFLNGLLRGEGGSIGLLNLYINACNDMYLASEALAIPEISNDLFLKGVQIKSKSEDYDCIILGTTTLEALAAIRYLKGYYDNLCDFAGVERMKIDEGYDVVFRGGQKLLDGKLYIEELHEFEIDQLVEDGRARYCDNHPLVLKGKERE</sequence>
<accession>A0A0N0VJ06</accession>
<organism evidence="2 3">
    <name type="scientific">Pseudomonas asplenii</name>
    <dbReference type="NCBI Taxonomy" id="53407"/>
    <lineage>
        <taxon>Bacteria</taxon>
        <taxon>Pseudomonadati</taxon>
        <taxon>Pseudomonadota</taxon>
        <taxon>Gammaproteobacteria</taxon>
        <taxon>Pseudomonadales</taxon>
        <taxon>Pseudomonadaceae</taxon>
        <taxon>Pseudomonas</taxon>
    </lineage>
</organism>
<dbReference type="AlphaFoldDB" id="A0A0N0VJ06"/>
<name>A0A0N0VJ06_9PSED</name>
<keyword evidence="1" id="KW-0812">Transmembrane</keyword>
<feature type="transmembrane region" description="Helical" evidence="1">
    <location>
        <begin position="93"/>
        <end position="112"/>
    </location>
</feature>
<dbReference type="PATRIC" id="fig|50340.43.peg.1532"/>
<dbReference type="OrthoDB" id="7033353at2"/>
<dbReference type="Proteomes" id="UP000037931">
    <property type="component" value="Unassembled WGS sequence"/>
</dbReference>
<evidence type="ECO:0000256" key="1">
    <source>
        <dbReference type="SAM" id="Phobius"/>
    </source>
</evidence>
<gene>
    <name evidence="2" type="ORF">PF66_04229</name>
</gene>
<dbReference type="EMBL" id="JSYZ01000016">
    <property type="protein sequence ID" value="KPA89377.1"/>
    <property type="molecule type" value="Genomic_DNA"/>
</dbReference>
<proteinExistence type="predicted"/>
<protein>
    <submittedName>
        <fullName evidence="2">Uncharacterized protein</fullName>
    </submittedName>
</protein>
<reference evidence="2 3" key="1">
    <citation type="journal article" date="2015" name="PLoS ONE">
        <title>Rice-Infecting Pseudomonas Genomes Are Highly Accessorized and Harbor Multiple Putative Virulence Mechanisms to Cause Sheath Brown Rot.</title>
        <authorList>
            <person name="Quibod I.L."/>
            <person name="Grande G."/>
            <person name="Oreiro E.G."/>
            <person name="Borja F.N."/>
            <person name="Dossa G.S."/>
            <person name="Mauleon R."/>
            <person name="Cruz C.V."/>
            <person name="Oliva R."/>
        </authorList>
    </citation>
    <scope>NUCLEOTIDE SEQUENCE [LARGE SCALE GENOMIC DNA]</scope>
    <source>
        <strain evidence="2 3">IRRI 6609</strain>
    </source>
</reference>